<evidence type="ECO:0000313" key="2">
    <source>
        <dbReference type="EMBL" id="MBH1930597.1"/>
    </source>
</evidence>
<dbReference type="EMBL" id="JADULK010000006">
    <property type="protein sequence ID" value="MBH1930597.1"/>
    <property type="molecule type" value="Genomic_DNA"/>
</dbReference>
<organism evidence="3 4">
    <name type="scientific">Serratia rubidaea</name>
    <name type="common">Serratia marinorubra</name>
    <dbReference type="NCBI Taxonomy" id="61652"/>
    <lineage>
        <taxon>Bacteria</taxon>
        <taxon>Pseudomonadati</taxon>
        <taxon>Pseudomonadota</taxon>
        <taxon>Gammaproteobacteria</taxon>
        <taxon>Enterobacterales</taxon>
        <taxon>Yersiniaceae</taxon>
        <taxon>Serratia</taxon>
    </lineage>
</organism>
<dbReference type="AlphaFoldDB" id="A0A3S4YKT6"/>
<feature type="signal peptide" evidence="1">
    <location>
        <begin position="1"/>
        <end position="29"/>
    </location>
</feature>
<evidence type="ECO:0000313" key="3">
    <source>
        <dbReference type="EMBL" id="VEI62870.1"/>
    </source>
</evidence>
<proteinExistence type="predicted"/>
<sequence length="687" mass="75086">MLHLNLQRIRPLTLSITIAATLGAPLAQACGPDFPNRLLLDRNGTLLSMPEGNFTFETSRLTPVDPQLPRWQAPPPPGPMKPMPLSPETVAIKQMRAAKTVEEADAVNSQALSAAARQYTLGAVAFAARDPRAADYFHQVLALPDAEQGAWGLRARYSLGRLLMNDYGTPEDANTPATPARPDAARLQQALAAFQQVIDRVKSGDDDPDQLALSSLGQQARIHFWLGDIKRAAHLYAQQAAQGDAQGGQSLQYVASYLVDPQHFEQLKTIAADPLVQQLVTVELFARSSNLQAQDDGSTPPRSQQVTQRLLTLLDSETKSGFNGSDRLAALAYRAGNYPLAASLLRHAGDSGLAWWLRAKMALRSGSLQDATAAYAKAAAAFPADESWGEQRGENYAQETIIPDCRIAGEQAILALNRGDYLQALTLLYRSKDLYWADVADVAERVLTIDELKAFVDKQVPPPSQPIKPVEPDVYNGQVLTPDIQLRELLARRLMRAGRYQEAQNYFAVPNFRAAAQQLAQQFTMARQSSNASLARAQAYYQAATLLREQGLELTGYEMTPDYAIYGAGYSYLGDAFDTRELTHKSWIGAAEAARAAKALPPQDNRFLHYRWQAVAAAQKAADLLPPKSQAYGAVLCNAASWVIKRDAKTGRALYKRYLANGKPDAALSQFGEHCPAPDFKALTAKS</sequence>
<feature type="chain" id="PRO_5018694005" description="Tetratricopeptide repeat" evidence="1">
    <location>
        <begin position="30"/>
        <end position="687"/>
    </location>
</feature>
<evidence type="ECO:0000256" key="1">
    <source>
        <dbReference type="SAM" id="SignalP"/>
    </source>
</evidence>
<accession>A0A3S4YKT6</accession>
<dbReference type="Proteomes" id="UP000281904">
    <property type="component" value="Chromosome"/>
</dbReference>
<evidence type="ECO:0000313" key="4">
    <source>
        <dbReference type="Proteomes" id="UP000281904"/>
    </source>
</evidence>
<keyword evidence="5" id="KW-1185">Reference proteome</keyword>
<gene>
    <name evidence="2" type="ORF">I5U13_13120</name>
    <name evidence="3" type="ORF">NCTC10036_01322</name>
</gene>
<evidence type="ECO:0008006" key="6">
    <source>
        <dbReference type="Google" id="ProtNLM"/>
    </source>
</evidence>
<dbReference type="EMBL" id="LR134493">
    <property type="protein sequence ID" value="VEI62870.1"/>
    <property type="molecule type" value="Genomic_DNA"/>
</dbReference>
<keyword evidence="1" id="KW-0732">Signal</keyword>
<evidence type="ECO:0000313" key="5">
    <source>
        <dbReference type="Proteomes" id="UP000624159"/>
    </source>
</evidence>
<protein>
    <recommendedName>
        <fullName evidence="6">Tetratricopeptide repeat</fullName>
    </recommendedName>
</protein>
<dbReference type="RefSeq" id="WP_126530867.1">
    <property type="nucleotide sequence ID" value="NZ_JADULK010000006.1"/>
</dbReference>
<dbReference type="Proteomes" id="UP000624159">
    <property type="component" value="Unassembled WGS sequence"/>
</dbReference>
<reference evidence="3 4" key="1">
    <citation type="submission" date="2018-12" db="EMBL/GenBank/DDBJ databases">
        <authorList>
            <consortium name="Pathogen Informatics"/>
        </authorList>
    </citation>
    <scope>NUCLEOTIDE SEQUENCE [LARGE SCALE GENOMIC DNA]</scope>
    <source>
        <strain evidence="3 4">NCTC10036</strain>
    </source>
</reference>
<name>A0A3S4YKT6_SERRU</name>
<reference evidence="2 5" key="2">
    <citation type="submission" date="2020-11" db="EMBL/GenBank/DDBJ databases">
        <title>Enhanced detection system for hospital associated transmission using whole genome sequencing surveillance.</title>
        <authorList>
            <person name="Harrison L.H."/>
            <person name="Van Tyne D."/>
            <person name="Marsh J.W."/>
            <person name="Griffith M.P."/>
            <person name="Snyder D.J."/>
            <person name="Cooper V.S."/>
            <person name="Mustapha M."/>
        </authorList>
    </citation>
    <scope>NUCLEOTIDE SEQUENCE [LARGE SCALE GENOMIC DNA]</scope>
    <source>
        <strain evidence="2 5">SER00230</strain>
    </source>
</reference>